<name>A0AAW0TYM3_SCYPA</name>
<feature type="signal peptide" evidence="1">
    <location>
        <begin position="1"/>
        <end position="22"/>
    </location>
</feature>
<keyword evidence="1" id="KW-0732">Signal</keyword>
<evidence type="ECO:0000313" key="4">
    <source>
        <dbReference type="Proteomes" id="UP001487740"/>
    </source>
</evidence>
<dbReference type="InterPro" id="IPR003599">
    <property type="entry name" value="Ig_sub"/>
</dbReference>
<dbReference type="InterPro" id="IPR037448">
    <property type="entry name" value="Zig-8"/>
</dbReference>
<feature type="domain" description="Ig-like" evidence="2">
    <location>
        <begin position="71"/>
        <end position="168"/>
    </location>
</feature>
<proteinExistence type="predicted"/>
<protein>
    <recommendedName>
        <fullName evidence="2">Ig-like domain-containing protein</fullName>
    </recommendedName>
</protein>
<dbReference type="PANTHER" id="PTHR23279">
    <property type="entry name" value="DEFECTIVE PROBOSCIS EXTENSION RESPONSE DPR -RELATED"/>
    <property type="match status" value="1"/>
</dbReference>
<dbReference type="SMART" id="SM00408">
    <property type="entry name" value="IGc2"/>
    <property type="match status" value="2"/>
</dbReference>
<dbReference type="Pfam" id="PF13927">
    <property type="entry name" value="Ig_3"/>
    <property type="match status" value="1"/>
</dbReference>
<reference evidence="3 4" key="1">
    <citation type="submission" date="2023-03" db="EMBL/GenBank/DDBJ databases">
        <title>High-quality genome of Scylla paramamosain provides insights in environmental adaptation.</title>
        <authorList>
            <person name="Zhang L."/>
        </authorList>
    </citation>
    <scope>NUCLEOTIDE SEQUENCE [LARGE SCALE GENOMIC DNA]</scope>
    <source>
        <strain evidence="3">LZ_2023a</strain>
        <tissue evidence="3">Muscle</tissue>
    </source>
</reference>
<dbReference type="SUPFAM" id="SSF48726">
    <property type="entry name" value="Immunoglobulin"/>
    <property type="match status" value="2"/>
</dbReference>
<gene>
    <name evidence="3" type="ORF">O3P69_017337</name>
</gene>
<dbReference type="SMART" id="SM00409">
    <property type="entry name" value="IG"/>
    <property type="match status" value="2"/>
</dbReference>
<accession>A0AAW0TYM3</accession>
<dbReference type="AlphaFoldDB" id="A0AAW0TYM3"/>
<dbReference type="EMBL" id="JARAKH010000024">
    <property type="protein sequence ID" value="KAK8391740.1"/>
    <property type="molecule type" value="Genomic_DNA"/>
</dbReference>
<dbReference type="Proteomes" id="UP001487740">
    <property type="component" value="Unassembled WGS sequence"/>
</dbReference>
<dbReference type="InterPro" id="IPR007110">
    <property type="entry name" value="Ig-like_dom"/>
</dbReference>
<dbReference type="InterPro" id="IPR036179">
    <property type="entry name" value="Ig-like_dom_sf"/>
</dbReference>
<feature type="domain" description="Ig-like" evidence="2">
    <location>
        <begin position="174"/>
        <end position="267"/>
    </location>
</feature>
<sequence length="346" mass="38032">MAVPRLPAPLILLLWAVRASDGQADNRTEGMVLETSALTPHAQHMPDISYTPEPLQAHDESFPGRVSATDPYIDPATATKVRAYAGTTAFIPCIVNNLGQRSVSWVRHHDIHVLTVGRFTFTNDDRFEVHHDDGSNEWLLRLRAPTTNDSGTYECQINTKPTITQLINLVVLEPRAVITAGRELYLDRGSTLRLTCQVLDAPNPSEFLLWYHEQKQVANYEVEKVEVSVGADDNGTTISTLTLEDAQVHNSGLYTCSPSNAKPASIRVHVLSGEHPAAMQTNSSPCLLCPRTSSSSFSFVYWRGNLSSSLPFFTPLLALLAPSFRPLQQALLLALLFSSAALQRAS</sequence>
<keyword evidence="4" id="KW-1185">Reference proteome</keyword>
<dbReference type="CDD" id="cd00096">
    <property type="entry name" value="Ig"/>
    <property type="match status" value="1"/>
</dbReference>
<comment type="caution">
    <text evidence="3">The sequence shown here is derived from an EMBL/GenBank/DDBJ whole genome shotgun (WGS) entry which is preliminary data.</text>
</comment>
<dbReference type="Pfam" id="PF07686">
    <property type="entry name" value="V-set"/>
    <property type="match status" value="1"/>
</dbReference>
<dbReference type="SMART" id="SM00406">
    <property type="entry name" value="IGv"/>
    <property type="match status" value="2"/>
</dbReference>
<dbReference type="PANTHER" id="PTHR23279:SF46">
    <property type="entry name" value="DEFECTIVE PROBOSCIS EXTENSION RESPONSE 10, ISOFORM A-RELATED"/>
    <property type="match status" value="1"/>
</dbReference>
<dbReference type="GO" id="GO:0050808">
    <property type="term" value="P:synapse organization"/>
    <property type="evidence" value="ECO:0007669"/>
    <property type="project" value="TreeGrafter"/>
</dbReference>
<dbReference type="InterPro" id="IPR003598">
    <property type="entry name" value="Ig_sub2"/>
</dbReference>
<evidence type="ECO:0000313" key="3">
    <source>
        <dbReference type="EMBL" id="KAK8391740.1"/>
    </source>
</evidence>
<dbReference type="GO" id="GO:0032589">
    <property type="term" value="C:neuron projection membrane"/>
    <property type="evidence" value="ECO:0007669"/>
    <property type="project" value="TreeGrafter"/>
</dbReference>
<dbReference type="PROSITE" id="PS50835">
    <property type="entry name" value="IG_LIKE"/>
    <property type="match status" value="2"/>
</dbReference>
<feature type="chain" id="PRO_5044013192" description="Ig-like domain-containing protein" evidence="1">
    <location>
        <begin position="23"/>
        <end position="346"/>
    </location>
</feature>
<organism evidence="3 4">
    <name type="scientific">Scylla paramamosain</name>
    <name type="common">Mud crab</name>
    <dbReference type="NCBI Taxonomy" id="85552"/>
    <lineage>
        <taxon>Eukaryota</taxon>
        <taxon>Metazoa</taxon>
        <taxon>Ecdysozoa</taxon>
        <taxon>Arthropoda</taxon>
        <taxon>Crustacea</taxon>
        <taxon>Multicrustacea</taxon>
        <taxon>Malacostraca</taxon>
        <taxon>Eumalacostraca</taxon>
        <taxon>Eucarida</taxon>
        <taxon>Decapoda</taxon>
        <taxon>Pleocyemata</taxon>
        <taxon>Brachyura</taxon>
        <taxon>Eubrachyura</taxon>
        <taxon>Portunoidea</taxon>
        <taxon>Portunidae</taxon>
        <taxon>Portuninae</taxon>
        <taxon>Scylla</taxon>
    </lineage>
</organism>
<dbReference type="InterPro" id="IPR013783">
    <property type="entry name" value="Ig-like_fold"/>
</dbReference>
<evidence type="ECO:0000256" key="1">
    <source>
        <dbReference type="SAM" id="SignalP"/>
    </source>
</evidence>
<evidence type="ECO:0000259" key="2">
    <source>
        <dbReference type="PROSITE" id="PS50835"/>
    </source>
</evidence>
<dbReference type="FunFam" id="2.60.40.10:FF:000129">
    <property type="entry name" value="CLUMA_CG018772, isoform A"/>
    <property type="match status" value="1"/>
</dbReference>
<dbReference type="InterPro" id="IPR013106">
    <property type="entry name" value="Ig_V-set"/>
</dbReference>
<dbReference type="Gene3D" id="2.60.40.10">
    <property type="entry name" value="Immunoglobulins"/>
    <property type="match status" value="2"/>
</dbReference>